<keyword evidence="4 6" id="KW-1133">Transmembrane helix</keyword>
<dbReference type="GeneID" id="92837148"/>
<dbReference type="GO" id="GO:0005886">
    <property type="term" value="C:plasma membrane"/>
    <property type="evidence" value="ECO:0007669"/>
    <property type="project" value="UniProtKB-SubCell"/>
</dbReference>
<sequence>MKKYIVDIVLIIIGSFIFSAGINYFAIPHELGEGGVTGITMDLYYLFQWSPGVTNLILNAILLVIGYKLLDKWVTYYTIISIACTSFFLHVTEGMGAALGETILGTIFAGVFIGVGVGLILRTGGTTGGSAILARLTNKYFGWSISYSLLLFDSLVVFGSYFIIGAEKVMYTIVSLYIATKIIDYIIEGLNSRKAVTIISQYADQIATQVNEKMNRGVTIFSARGNYTKEAKEVLYIVINKQELLGLKKLVHKIDDEAFVVIHDARDVFGKGFTFPSTQEASKAN</sequence>
<evidence type="ECO:0000313" key="8">
    <source>
        <dbReference type="EMBL" id="NME98163.1"/>
    </source>
</evidence>
<dbReference type="RefSeq" id="WP_021618928.1">
    <property type="nucleotide sequence ID" value="NZ_CABKST010000007.1"/>
</dbReference>
<feature type="domain" description="DUF2179" evidence="7">
    <location>
        <begin position="216"/>
        <end position="270"/>
    </location>
</feature>
<keyword evidence="2" id="KW-1003">Cell membrane</keyword>
<comment type="caution">
    <text evidence="8">The sequence shown here is derived from an EMBL/GenBank/DDBJ whole genome shotgun (WGS) entry which is preliminary data.</text>
</comment>
<dbReference type="PANTHER" id="PTHR33545:SF4">
    <property type="entry name" value="UPF0750 MEMBRANE PROTEIN YXKD"/>
    <property type="match status" value="1"/>
</dbReference>
<evidence type="ECO:0000256" key="3">
    <source>
        <dbReference type="ARBA" id="ARBA00022692"/>
    </source>
</evidence>
<evidence type="ECO:0000256" key="4">
    <source>
        <dbReference type="ARBA" id="ARBA00022989"/>
    </source>
</evidence>
<gene>
    <name evidence="8" type="ORF">HF838_07800</name>
</gene>
<dbReference type="AlphaFoldDB" id="A0A848CQQ9"/>
<dbReference type="CDD" id="cd16380">
    <property type="entry name" value="YitT_C"/>
    <property type="match status" value="1"/>
</dbReference>
<organism evidence="8 9">
    <name type="scientific">Aneurinibacillus aneurinilyticus</name>
    <name type="common">Bacillus aneurinolyticus</name>
    <dbReference type="NCBI Taxonomy" id="1391"/>
    <lineage>
        <taxon>Bacteria</taxon>
        <taxon>Bacillati</taxon>
        <taxon>Bacillota</taxon>
        <taxon>Bacilli</taxon>
        <taxon>Bacillales</taxon>
        <taxon>Paenibacillaceae</taxon>
        <taxon>Aneurinibacillus group</taxon>
        <taxon>Aneurinibacillus</taxon>
    </lineage>
</organism>
<dbReference type="Gene3D" id="3.30.70.120">
    <property type="match status" value="1"/>
</dbReference>
<feature type="transmembrane region" description="Helical" evidence="6">
    <location>
        <begin position="103"/>
        <end position="121"/>
    </location>
</feature>
<keyword evidence="5 6" id="KW-0472">Membrane</keyword>
<protein>
    <submittedName>
        <fullName evidence="8">YitT family protein</fullName>
    </submittedName>
</protein>
<evidence type="ECO:0000256" key="2">
    <source>
        <dbReference type="ARBA" id="ARBA00022475"/>
    </source>
</evidence>
<evidence type="ECO:0000256" key="6">
    <source>
        <dbReference type="SAM" id="Phobius"/>
    </source>
</evidence>
<dbReference type="InterPro" id="IPR003740">
    <property type="entry name" value="YitT"/>
</dbReference>
<feature type="transmembrane region" description="Helical" evidence="6">
    <location>
        <begin position="169"/>
        <end position="187"/>
    </location>
</feature>
<accession>A0A848CQQ9</accession>
<dbReference type="PANTHER" id="PTHR33545">
    <property type="entry name" value="UPF0750 MEMBRANE PROTEIN YITT-RELATED"/>
    <property type="match status" value="1"/>
</dbReference>
<comment type="subcellular location">
    <subcellularLocation>
        <location evidence="1">Cell membrane</location>
        <topology evidence="1">Multi-pass membrane protein</topology>
    </subcellularLocation>
</comment>
<proteinExistence type="predicted"/>
<feature type="transmembrane region" description="Helical" evidence="6">
    <location>
        <begin position="74"/>
        <end position="91"/>
    </location>
</feature>
<evidence type="ECO:0000259" key="7">
    <source>
        <dbReference type="Pfam" id="PF10035"/>
    </source>
</evidence>
<keyword evidence="3 6" id="KW-0812">Transmembrane</keyword>
<feature type="transmembrane region" description="Helical" evidence="6">
    <location>
        <begin position="5"/>
        <end position="26"/>
    </location>
</feature>
<feature type="transmembrane region" description="Helical" evidence="6">
    <location>
        <begin position="141"/>
        <end position="163"/>
    </location>
</feature>
<dbReference type="Pfam" id="PF02588">
    <property type="entry name" value="YitT_membrane"/>
    <property type="match status" value="1"/>
</dbReference>
<dbReference type="InterPro" id="IPR019264">
    <property type="entry name" value="DUF2179"/>
</dbReference>
<feature type="transmembrane region" description="Helical" evidence="6">
    <location>
        <begin position="46"/>
        <end position="67"/>
    </location>
</feature>
<dbReference type="InterPro" id="IPR051461">
    <property type="entry name" value="UPF0750_membrane"/>
</dbReference>
<dbReference type="Pfam" id="PF10035">
    <property type="entry name" value="DUF2179"/>
    <property type="match status" value="1"/>
</dbReference>
<dbReference type="Proteomes" id="UP000561326">
    <property type="component" value="Unassembled WGS sequence"/>
</dbReference>
<evidence type="ECO:0000256" key="1">
    <source>
        <dbReference type="ARBA" id="ARBA00004651"/>
    </source>
</evidence>
<name>A0A848CQQ9_ANEAE</name>
<dbReference type="PIRSF" id="PIRSF006483">
    <property type="entry name" value="Membrane_protein_YitT"/>
    <property type="match status" value="1"/>
</dbReference>
<evidence type="ECO:0000256" key="5">
    <source>
        <dbReference type="ARBA" id="ARBA00023136"/>
    </source>
</evidence>
<reference evidence="8 9" key="1">
    <citation type="submission" date="2020-04" db="EMBL/GenBank/DDBJ databases">
        <authorList>
            <person name="Hitch T.C.A."/>
            <person name="Wylensek D."/>
            <person name="Clavel T."/>
        </authorList>
    </citation>
    <scope>NUCLEOTIDE SEQUENCE [LARGE SCALE GENOMIC DNA]</scope>
    <source>
        <strain evidence="8 9">WB01_D5_05</strain>
    </source>
</reference>
<dbReference type="OrthoDB" id="1758221at2"/>
<evidence type="ECO:0000313" key="9">
    <source>
        <dbReference type="Proteomes" id="UP000561326"/>
    </source>
</evidence>
<dbReference type="InterPro" id="IPR015867">
    <property type="entry name" value="N-reg_PII/ATP_PRibTrfase_C"/>
</dbReference>
<dbReference type="EMBL" id="JABAGO010000010">
    <property type="protein sequence ID" value="NME98163.1"/>
    <property type="molecule type" value="Genomic_DNA"/>
</dbReference>